<keyword evidence="2" id="KW-1133">Transmembrane helix</keyword>
<keyword evidence="4" id="KW-1185">Reference proteome</keyword>
<accession>G8YCC8</accession>
<feature type="region of interest" description="Disordered" evidence="1">
    <location>
        <begin position="157"/>
        <end position="261"/>
    </location>
</feature>
<reference evidence="3 4" key="1">
    <citation type="journal article" date="2012" name="G3 (Bethesda)">
        <title>Pichia sorbitophila, an interspecies yeast hybrid reveals early steps of genome resolution following polyploidization.</title>
        <authorList>
            <person name="Leh Louis V."/>
            <person name="Despons L."/>
            <person name="Friedrich A."/>
            <person name="Martin T."/>
            <person name="Durrens P."/>
            <person name="Casaregola S."/>
            <person name="Neuveglise C."/>
            <person name="Fairhead C."/>
            <person name="Marck C."/>
            <person name="Cruz J.A."/>
            <person name="Straub M.L."/>
            <person name="Kugler V."/>
            <person name="Sacerdot C."/>
            <person name="Uzunov Z."/>
            <person name="Thierry A."/>
            <person name="Weiss S."/>
            <person name="Bleykasten C."/>
            <person name="De Montigny J."/>
            <person name="Jacques N."/>
            <person name="Jung P."/>
            <person name="Lemaire M."/>
            <person name="Mallet S."/>
            <person name="Morel G."/>
            <person name="Richard G.F."/>
            <person name="Sarkar A."/>
            <person name="Savel G."/>
            <person name="Schacherer J."/>
            <person name="Seret M.L."/>
            <person name="Talla E."/>
            <person name="Samson G."/>
            <person name="Jubin C."/>
            <person name="Poulain J."/>
            <person name="Vacherie B."/>
            <person name="Barbe V."/>
            <person name="Pelletier E."/>
            <person name="Sherman D.J."/>
            <person name="Westhof E."/>
            <person name="Weissenbach J."/>
            <person name="Baret P.V."/>
            <person name="Wincker P."/>
            <person name="Gaillardin C."/>
            <person name="Dujon B."/>
            <person name="Souciet J.L."/>
        </authorList>
    </citation>
    <scope>NUCLEOTIDE SEQUENCE [LARGE SCALE GENOMIC DNA]</scope>
    <source>
        <strain evidence="4">ATCC MYA-4447 / BCRC 22081 / CBS 7064 / NBRC 10061 / NRRL Y-12695</strain>
    </source>
</reference>
<keyword evidence="2" id="KW-0472">Membrane</keyword>
<keyword evidence="2" id="KW-0812">Transmembrane</keyword>
<feature type="compositionally biased region" description="Polar residues" evidence="1">
    <location>
        <begin position="215"/>
        <end position="233"/>
    </location>
</feature>
<feature type="compositionally biased region" description="Basic and acidic residues" evidence="1">
    <location>
        <begin position="245"/>
        <end position="261"/>
    </location>
</feature>
<dbReference type="EMBL" id="FO082050">
    <property type="protein sequence ID" value="CCE82609.1"/>
    <property type="molecule type" value="Genomic_DNA"/>
</dbReference>
<evidence type="ECO:0000313" key="4">
    <source>
        <dbReference type="Proteomes" id="UP000005222"/>
    </source>
</evidence>
<evidence type="ECO:0000256" key="1">
    <source>
        <dbReference type="SAM" id="MobiDB-lite"/>
    </source>
</evidence>
<dbReference type="HOGENOM" id="CLU_404439_0_0_1"/>
<evidence type="ECO:0000313" key="3">
    <source>
        <dbReference type="EMBL" id="CCE82609.1"/>
    </source>
</evidence>
<evidence type="ECO:0000256" key="2">
    <source>
        <dbReference type="SAM" id="Phobius"/>
    </source>
</evidence>
<organism evidence="3 4">
    <name type="scientific">Pichia sorbitophila (strain ATCC MYA-4447 / BCRC 22081 / CBS 7064 / NBRC 10061 / NRRL Y-12695)</name>
    <name type="common">Hybrid yeast</name>
    <dbReference type="NCBI Taxonomy" id="559304"/>
    <lineage>
        <taxon>Eukaryota</taxon>
        <taxon>Fungi</taxon>
        <taxon>Dikarya</taxon>
        <taxon>Ascomycota</taxon>
        <taxon>Saccharomycotina</taxon>
        <taxon>Pichiomycetes</taxon>
        <taxon>Debaryomycetaceae</taxon>
        <taxon>Millerozyma</taxon>
    </lineage>
</organism>
<dbReference type="InParanoid" id="G8YCC8"/>
<proteinExistence type="predicted"/>
<sequence length="680" mass="76527">MVTIREDRRNLSNGDIYRKIVGSQAVKGNKRQVFAKRSMDYIADGETGFKIRVKSPVSAQLGDSEDFGGIGKIRESSDEKLLANASYIFIILVFFTIVIAVVAFGVREFYLSTREKSRSALEVDERDVKNVYDSTETSVTGESISVEANEGVAARKERHSLEKPSGQNLVQDCEFGESDTRPEDNISPSDAQGPGSYPCSESDNPGHHPWGALSSAYTQSLTVRASNLSSDESAATKPGPVENKPLLRDNPKRHDRNKERPDVFGRIDVLSGDLSSPELADGSINRFLHSGFTEESLNQPDRKPKSAKKIYTIRELNRLKDSAKPTQIFNKDLSKFVRVKMSDIMRFSIPFPQTNFDSAWQADKLINEVCSTLACDKYHSNSYATRQTALVTALSIGASNKLLDNPNYFLSTFNDFIEAIVDTGAIFDILDDTNRYCQILLIEMIIMYCWSHWNFKKKSTETVQYKLSSWKINEPMIQKRSTIFRFLCNIELGIHAVQNLEYKTRLEAELKTQALLKDASKSSLCNDYLSFIPMLAQGVDISKRASVKHLFYDVLFLLVQKHCSCCMKEYLSDDEIDLKALVQHGVWQKNDQSICNKAKDIFKYLILRNPSIQSWWTEISGGEKYVSSALPFNVSLTSADNATSSLRPTTPGSLRFSNEISNRATSASIRRTTSLRNILR</sequence>
<gene>
    <name evidence="3" type="primary">Piso0_002341</name>
    <name evidence="3" type="ORF">GNLVRS01_PISO0J09931g</name>
</gene>
<dbReference type="AlphaFoldDB" id="G8YCC8"/>
<feature type="transmembrane region" description="Helical" evidence="2">
    <location>
        <begin position="81"/>
        <end position="106"/>
    </location>
</feature>
<dbReference type="eggNOG" id="ENOG502SR5S">
    <property type="taxonomic scope" value="Eukaryota"/>
</dbReference>
<dbReference type="OrthoDB" id="4092221at2759"/>
<name>G8YCC8_PICSO</name>
<protein>
    <submittedName>
        <fullName evidence="3">Piso0_002341 protein</fullName>
    </submittedName>
</protein>
<dbReference type="Proteomes" id="UP000005222">
    <property type="component" value="Chromosome J"/>
</dbReference>